<keyword evidence="3" id="KW-1003">Cell membrane</keyword>
<feature type="region of interest" description="Disordered" evidence="9">
    <location>
        <begin position="651"/>
        <end position="746"/>
    </location>
</feature>
<evidence type="ECO:0000256" key="5">
    <source>
        <dbReference type="ARBA" id="ARBA00022741"/>
    </source>
</evidence>
<dbReference type="GO" id="GO:0016887">
    <property type="term" value="F:ATP hydrolysis activity"/>
    <property type="evidence" value="ECO:0007669"/>
    <property type="project" value="InterPro"/>
</dbReference>
<dbReference type="Pfam" id="PF08352">
    <property type="entry name" value="oligo_HPY"/>
    <property type="match status" value="2"/>
</dbReference>
<dbReference type="InterPro" id="IPR050388">
    <property type="entry name" value="ABC_Ni/Peptide_Import"/>
</dbReference>
<dbReference type="InterPro" id="IPR017871">
    <property type="entry name" value="ABC_transporter-like_CS"/>
</dbReference>
<dbReference type="FunFam" id="3.40.50.300:FF:000016">
    <property type="entry name" value="Oligopeptide ABC transporter ATP-binding component"/>
    <property type="match status" value="1"/>
</dbReference>
<dbReference type="PROSITE" id="PS50893">
    <property type="entry name" value="ABC_TRANSPORTER_2"/>
    <property type="match status" value="2"/>
</dbReference>
<comment type="subcellular location">
    <subcellularLocation>
        <location evidence="1">Cell membrane</location>
        <topology evidence="1">Peripheral membrane protein</topology>
    </subcellularLocation>
</comment>
<dbReference type="PANTHER" id="PTHR43297:SF14">
    <property type="entry name" value="ATPASE AAA-TYPE CORE DOMAIN-CONTAINING PROTEIN"/>
    <property type="match status" value="1"/>
</dbReference>
<evidence type="ECO:0000256" key="9">
    <source>
        <dbReference type="SAM" id="MobiDB-lite"/>
    </source>
</evidence>
<dbReference type="InterPro" id="IPR003593">
    <property type="entry name" value="AAA+_ATPase"/>
</dbReference>
<feature type="domain" description="ABC transporter" evidence="10">
    <location>
        <begin position="399"/>
        <end position="650"/>
    </location>
</feature>
<name>M0C5I5_9EURY</name>
<keyword evidence="6" id="KW-0067">ATP-binding</keyword>
<evidence type="ECO:0000313" key="12">
    <source>
        <dbReference type="Proteomes" id="UP000011657"/>
    </source>
</evidence>
<keyword evidence="2" id="KW-0813">Transport</keyword>
<evidence type="ECO:0000313" key="11">
    <source>
        <dbReference type="EMBL" id="ELZ17928.1"/>
    </source>
</evidence>
<dbReference type="PROSITE" id="PS00211">
    <property type="entry name" value="ABC_TRANSPORTER_1"/>
    <property type="match status" value="2"/>
</dbReference>
<feature type="region of interest" description="Disordered" evidence="9">
    <location>
        <begin position="281"/>
        <end position="301"/>
    </location>
</feature>
<keyword evidence="4" id="KW-0997">Cell inner membrane</keyword>
<dbReference type="Pfam" id="PF00005">
    <property type="entry name" value="ABC_tran"/>
    <property type="match status" value="2"/>
</dbReference>
<dbReference type="GO" id="GO:0015833">
    <property type="term" value="P:peptide transport"/>
    <property type="evidence" value="ECO:0007669"/>
    <property type="project" value="InterPro"/>
</dbReference>
<evidence type="ECO:0000256" key="3">
    <source>
        <dbReference type="ARBA" id="ARBA00022475"/>
    </source>
</evidence>
<dbReference type="eggNOG" id="arCOG00181">
    <property type="taxonomic scope" value="Archaea"/>
</dbReference>
<dbReference type="GO" id="GO:0005524">
    <property type="term" value="F:ATP binding"/>
    <property type="evidence" value="ECO:0007669"/>
    <property type="project" value="UniProtKB-KW"/>
</dbReference>
<keyword evidence="7" id="KW-1278">Translocase</keyword>
<dbReference type="SUPFAM" id="SSF52540">
    <property type="entry name" value="P-loop containing nucleoside triphosphate hydrolases"/>
    <property type="match status" value="2"/>
</dbReference>
<protein>
    <submittedName>
        <fullName evidence="11">Oligopeptide/dipeptide ABC transporter ATPase</fullName>
    </submittedName>
</protein>
<proteinExistence type="predicted"/>
<dbReference type="InterPro" id="IPR003439">
    <property type="entry name" value="ABC_transporter-like_ATP-bd"/>
</dbReference>
<dbReference type="EMBL" id="AOIS01000037">
    <property type="protein sequence ID" value="ELZ17928.1"/>
    <property type="molecule type" value="Genomic_DNA"/>
</dbReference>
<dbReference type="GO" id="GO:0005886">
    <property type="term" value="C:plasma membrane"/>
    <property type="evidence" value="ECO:0007669"/>
    <property type="project" value="UniProtKB-SubCell"/>
</dbReference>
<dbReference type="PATRIC" id="fig|1227488.3.peg.2393"/>
<evidence type="ECO:0000259" key="10">
    <source>
        <dbReference type="PROSITE" id="PS50893"/>
    </source>
</evidence>
<feature type="region of interest" description="Disordered" evidence="9">
    <location>
        <begin position="376"/>
        <end position="395"/>
    </location>
</feature>
<organism evidence="11 12">
    <name type="scientific">Haloterrigena salina JCM 13891</name>
    <dbReference type="NCBI Taxonomy" id="1227488"/>
    <lineage>
        <taxon>Archaea</taxon>
        <taxon>Methanobacteriati</taxon>
        <taxon>Methanobacteriota</taxon>
        <taxon>Stenosarchaea group</taxon>
        <taxon>Halobacteria</taxon>
        <taxon>Halobacteriales</taxon>
        <taxon>Natrialbaceae</taxon>
        <taxon>Haloterrigena</taxon>
    </lineage>
</organism>
<dbReference type="Gene3D" id="3.40.50.300">
    <property type="entry name" value="P-loop containing nucleotide triphosphate hydrolases"/>
    <property type="match status" value="2"/>
</dbReference>
<accession>M0C5I5</accession>
<dbReference type="InterPro" id="IPR027417">
    <property type="entry name" value="P-loop_NTPase"/>
</dbReference>
<keyword evidence="12" id="KW-1185">Reference proteome</keyword>
<keyword evidence="5" id="KW-0547">Nucleotide-binding</keyword>
<dbReference type="CDD" id="cd03257">
    <property type="entry name" value="ABC_NikE_OppD_transporters"/>
    <property type="match status" value="2"/>
</dbReference>
<dbReference type="PANTHER" id="PTHR43297">
    <property type="entry name" value="OLIGOPEPTIDE TRANSPORT ATP-BINDING PROTEIN APPD"/>
    <property type="match status" value="1"/>
</dbReference>
<evidence type="ECO:0000256" key="4">
    <source>
        <dbReference type="ARBA" id="ARBA00022519"/>
    </source>
</evidence>
<feature type="compositionally biased region" description="Basic and acidic residues" evidence="9">
    <location>
        <begin position="655"/>
        <end position="671"/>
    </location>
</feature>
<dbReference type="InterPro" id="IPR013563">
    <property type="entry name" value="Oligopep_ABC_C"/>
</dbReference>
<dbReference type="RefSeq" id="WP_008894693.1">
    <property type="nucleotide sequence ID" value="NZ_AOIS01000037.1"/>
</dbReference>
<evidence type="ECO:0000256" key="7">
    <source>
        <dbReference type="ARBA" id="ARBA00022967"/>
    </source>
</evidence>
<dbReference type="NCBIfam" id="TIGR01727">
    <property type="entry name" value="oligo_HPY"/>
    <property type="match status" value="2"/>
</dbReference>
<feature type="compositionally biased region" description="Low complexity" evidence="9">
    <location>
        <begin position="728"/>
        <end position="746"/>
    </location>
</feature>
<evidence type="ECO:0000256" key="2">
    <source>
        <dbReference type="ARBA" id="ARBA00022448"/>
    </source>
</evidence>
<dbReference type="NCBIfam" id="NF008453">
    <property type="entry name" value="PRK11308.1"/>
    <property type="match status" value="2"/>
</dbReference>
<dbReference type="SMART" id="SM00382">
    <property type="entry name" value="AAA"/>
    <property type="match status" value="2"/>
</dbReference>
<dbReference type="Proteomes" id="UP000011657">
    <property type="component" value="Unassembled WGS sequence"/>
</dbReference>
<sequence length="746" mass="79907">MNALLEIDDLHVRFRSRAGSEPVRAVDGASFRIEPGEIVGLVGESGSGKSVTARSIVRLEEPGEIVDGNIRFDGRELTTADDRTLRRLRGRELATVFQDPSTSLNPVYTVGEQIAEALRVRSDPDRQPFFRELILGASSRLRSRALRSDVLDLMETVGIPRPAERIDDYPHQFSGGMRQRVMLAIALARRPSVLIADEPTTALDTTTQAAILERLAALNEEREMSVLLISHDLDVVAELCDRLVVMYDGTVVERGPVDDLRSNPAHPYTKALLGCLPRRSKPGTRLPTIDGSPSDGSRPQNGCAFADRCSFAREDCYSTAQPTVSVGEDHTVACGVPDARESTLEGAAANPNPEPESTSEATGTATTADTALAVDGGADARTGERVRRDDDPTAGTPIVELEAVEKSFRGSDALLDRLFGTDERVPAVDGVSLALRPGETVGLVGESGCGKSTLARLIAGLEEPTVGAVRLRGTAVGGVDARTDDQRAEIGVVFQHPGTSLDPKRTVGESIAEPLIEAGWAATRREDRVAELLSLVDLPLEYADRFPRQLSGGQRQRVAIARALALEPSVLVLDEPTAALDVSTQATILNLLADLRDELGLACLFVSHDLDVVRHVADRVAVMYLGRLVEVGRTERTLSNPTHPYTATLLASLPGDRDDPVPTAVADRDALAGDPPSPTDPPAGCAFHPRCPVATEECRRREPPLESVGDGTLGPRSRCLYAPEWIEAGADPPSDVDASDPGPDDE</sequence>
<keyword evidence="8" id="KW-0472">Membrane</keyword>
<feature type="domain" description="ABC transporter" evidence="10">
    <location>
        <begin position="5"/>
        <end position="273"/>
    </location>
</feature>
<dbReference type="STRING" id="1227488.C477_12007"/>
<dbReference type="eggNOG" id="arCOG00184">
    <property type="taxonomic scope" value="Archaea"/>
</dbReference>
<feature type="region of interest" description="Disordered" evidence="9">
    <location>
        <begin position="344"/>
        <end position="368"/>
    </location>
</feature>
<dbReference type="OrthoDB" id="18209at2157"/>
<gene>
    <name evidence="11" type="ORF">C477_12007</name>
</gene>
<feature type="compositionally biased region" description="Basic and acidic residues" evidence="9">
    <location>
        <begin position="381"/>
        <end position="391"/>
    </location>
</feature>
<evidence type="ECO:0000256" key="8">
    <source>
        <dbReference type="ARBA" id="ARBA00023136"/>
    </source>
</evidence>
<comment type="caution">
    <text evidence="11">The sequence shown here is derived from an EMBL/GenBank/DDBJ whole genome shotgun (WGS) entry which is preliminary data.</text>
</comment>
<evidence type="ECO:0000256" key="1">
    <source>
        <dbReference type="ARBA" id="ARBA00004202"/>
    </source>
</evidence>
<dbReference type="NCBIfam" id="NF007739">
    <property type="entry name" value="PRK10419.1"/>
    <property type="match status" value="2"/>
</dbReference>
<reference evidence="11 12" key="1">
    <citation type="journal article" date="2014" name="PLoS Genet.">
        <title>Phylogenetically driven sequencing of extremely halophilic archaea reveals strategies for static and dynamic osmo-response.</title>
        <authorList>
            <person name="Becker E.A."/>
            <person name="Seitzer P.M."/>
            <person name="Tritt A."/>
            <person name="Larsen D."/>
            <person name="Krusor M."/>
            <person name="Yao A.I."/>
            <person name="Wu D."/>
            <person name="Madern D."/>
            <person name="Eisen J.A."/>
            <person name="Darling A.E."/>
            <person name="Facciotti M.T."/>
        </authorList>
    </citation>
    <scope>NUCLEOTIDE SEQUENCE [LARGE SCALE GENOMIC DNA]</scope>
    <source>
        <strain evidence="11 12">JCM 13891</strain>
    </source>
</reference>
<dbReference type="AlphaFoldDB" id="M0C5I5"/>
<evidence type="ECO:0000256" key="6">
    <source>
        <dbReference type="ARBA" id="ARBA00022840"/>
    </source>
</evidence>